<dbReference type="InterPro" id="IPR009061">
    <property type="entry name" value="DNA-bd_dom_put_sf"/>
</dbReference>
<dbReference type="REBASE" id="268913">
    <property type="entry name" value="M.SkoA60TORF6355P"/>
</dbReference>
<dbReference type="PANTHER" id="PTHR42998">
    <property type="entry name" value="TYPE I RESTRICTION ENZYME HINDVIIP M PROTEIN-RELATED"/>
    <property type="match status" value="1"/>
</dbReference>
<dbReference type="Gene3D" id="3.40.50.150">
    <property type="entry name" value="Vaccinia Virus protein VP39"/>
    <property type="match status" value="1"/>
</dbReference>
<dbReference type="PRINTS" id="PR00507">
    <property type="entry name" value="N12N6MTFRASE"/>
</dbReference>
<protein>
    <submittedName>
        <fullName evidence="2">SAM-dependent methyltransferase</fullName>
    </submittedName>
</protein>
<dbReference type="SUPFAM" id="SSF46955">
    <property type="entry name" value="Putative DNA-binding domain"/>
    <property type="match status" value="1"/>
</dbReference>
<feature type="domain" description="DNA methylase adenine-specific" evidence="1">
    <location>
        <begin position="126"/>
        <end position="356"/>
    </location>
</feature>
<dbReference type="GeneID" id="300113821"/>
<organism evidence="2 3">
    <name type="scientific">Streptomyces koyangensis</name>
    <dbReference type="NCBI Taxonomy" id="188770"/>
    <lineage>
        <taxon>Bacteria</taxon>
        <taxon>Bacillati</taxon>
        <taxon>Actinomycetota</taxon>
        <taxon>Actinomycetes</taxon>
        <taxon>Kitasatosporales</taxon>
        <taxon>Streptomycetaceae</taxon>
        <taxon>Streptomyces</taxon>
        <taxon>Streptomyces aurantiacus group</taxon>
    </lineage>
</organism>
<dbReference type="GO" id="GO:0003677">
    <property type="term" value="F:DNA binding"/>
    <property type="evidence" value="ECO:0007669"/>
    <property type="project" value="InterPro"/>
</dbReference>
<dbReference type="RefSeq" id="WP_117348906.1">
    <property type="nucleotide sequence ID" value="NZ_CP031742.1"/>
</dbReference>
<keyword evidence="2" id="KW-0489">Methyltransferase</keyword>
<dbReference type="Pfam" id="PF02384">
    <property type="entry name" value="N6_Mtase"/>
    <property type="match status" value="1"/>
</dbReference>
<name>A0A385D7D0_9ACTN</name>
<keyword evidence="2" id="KW-0808">Transferase</keyword>
<dbReference type="InterPro" id="IPR029063">
    <property type="entry name" value="SAM-dependent_MTases_sf"/>
</dbReference>
<dbReference type="KEGG" id="sky:D0C37_06355"/>
<reference evidence="2 3" key="1">
    <citation type="submission" date="2018-08" db="EMBL/GenBank/DDBJ databases">
        <authorList>
            <person name="Ferrada E.E."/>
            <person name="Latorre B.A."/>
        </authorList>
    </citation>
    <scope>NUCLEOTIDE SEQUENCE [LARGE SCALE GENOMIC DNA]</scope>
    <source>
        <strain evidence="2 3">VK-A60T</strain>
    </source>
</reference>
<dbReference type="GO" id="GO:0032259">
    <property type="term" value="P:methylation"/>
    <property type="evidence" value="ECO:0007669"/>
    <property type="project" value="UniProtKB-KW"/>
</dbReference>
<evidence type="ECO:0000259" key="1">
    <source>
        <dbReference type="Pfam" id="PF02384"/>
    </source>
</evidence>
<dbReference type="EMBL" id="CP031742">
    <property type="protein sequence ID" value="AXQ54258.1"/>
    <property type="molecule type" value="Genomic_DNA"/>
</dbReference>
<gene>
    <name evidence="2" type="ORF">D0C37_06355</name>
</gene>
<dbReference type="InterPro" id="IPR036388">
    <property type="entry name" value="WH-like_DNA-bd_sf"/>
</dbReference>
<dbReference type="PANTHER" id="PTHR42998:SF1">
    <property type="entry name" value="TYPE I RESTRICTION ENZYME HINDI METHYLASE SUBUNIT"/>
    <property type="match status" value="1"/>
</dbReference>
<evidence type="ECO:0000313" key="2">
    <source>
        <dbReference type="EMBL" id="AXQ54258.1"/>
    </source>
</evidence>
<dbReference type="GO" id="GO:0008170">
    <property type="term" value="F:N-methyltransferase activity"/>
    <property type="evidence" value="ECO:0007669"/>
    <property type="project" value="InterPro"/>
</dbReference>
<proteinExistence type="predicted"/>
<dbReference type="AlphaFoldDB" id="A0A385D7D0"/>
<dbReference type="Gene3D" id="1.10.10.10">
    <property type="entry name" value="Winged helix-like DNA-binding domain superfamily/Winged helix DNA-binding domain"/>
    <property type="match status" value="1"/>
</dbReference>
<dbReference type="Proteomes" id="UP000259636">
    <property type="component" value="Chromosome"/>
</dbReference>
<evidence type="ECO:0000313" key="3">
    <source>
        <dbReference type="Proteomes" id="UP000259636"/>
    </source>
</evidence>
<dbReference type="CDD" id="cd02440">
    <property type="entry name" value="AdoMet_MTases"/>
    <property type="match status" value="1"/>
</dbReference>
<dbReference type="InterPro" id="IPR003356">
    <property type="entry name" value="DNA_methylase_A-5"/>
</dbReference>
<accession>A0A385D7D0</accession>
<dbReference type="InterPro" id="IPR052916">
    <property type="entry name" value="Type-I_RE_MTase_Subunit"/>
</dbReference>
<sequence length="553" mass="58675">MRDDAGAVDPLITGAEIARIAGVTRAAVSNWRRRHKDFPAPAGGSSGTPLFSLTDVRAWLANQRKSHDVSDEVRLWQALRASFGDDMISGLSSVAAFLSTGNPSGLDSAAAAIVASSAQSATPTDVADGLVERFQDSARRSGSDQVTSARIARAVAHFVGPLPKGTTVFDPACGIGVLLMVAGDDGSTVIRGQEIDPAAARFAELRAKLSGRADAVIQAGDSLRADAWPSLRADLVVCEPPAVGPDWGREELLLDARWELGTPSKAEGELAWLQHCYAHTAPGGRTVIVMPSSVAYRKAGRRIRAELVRRGILAHVIALPGGVASSHSVPVLLWILRRPKPDDTAPSHVRMVDLTGNDPDGPLEPTSDQVADIPLIDLLDETVDLTPNLHIHRSTQDFRAEYWSLREEIEQQLQALGALLPALRETAGEDSLDTATVSLADLSRAGLIEAGAGGPQSLSPQLDTDYLRGFLQSASNVRRSTSTSGTHRVDARAARIPQMAVADQRRYGAVFRSLQEFEERVASLAELGKEAAALAREGLTNGALAPPADDSGE</sequence>
<dbReference type="SUPFAM" id="SSF53335">
    <property type="entry name" value="S-adenosyl-L-methionine-dependent methyltransferases"/>
    <property type="match status" value="1"/>
</dbReference>